<dbReference type="Proteomes" id="UP000000442">
    <property type="component" value="Chromosome"/>
</dbReference>
<reference evidence="1 2" key="1">
    <citation type="journal article" date="2009" name="Environ. Microbiol.">
        <title>Genome sequence of Desulfobacterium autotrophicum HRM2, a marine sulfate reducer oxidizing organic carbon completely to carbon dioxide.</title>
        <authorList>
            <person name="Strittmatter A.W."/>
            <person name="Liesegang H."/>
            <person name="Rabus R."/>
            <person name="Decker I."/>
            <person name="Amann J."/>
            <person name="Andres S."/>
            <person name="Henne A."/>
            <person name="Fricke W.F."/>
            <person name="Martinez-Arias R."/>
            <person name="Bartels D."/>
            <person name="Goesmann A."/>
            <person name="Krause L."/>
            <person name="Puehler A."/>
            <person name="Klenk H.P."/>
            <person name="Richter M."/>
            <person name="Schuler M."/>
            <person name="Gloeckner F.O."/>
            <person name="Meyerdierks A."/>
            <person name="Gottschalk G."/>
            <person name="Amann R."/>
        </authorList>
    </citation>
    <scope>NUCLEOTIDE SEQUENCE [LARGE SCALE GENOMIC DNA]</scope>
    <source>
        <strain evidence="2">ATCC 43914 / DSM 3382 / HRM2</strain>
    </source>
</reference>
<dbReference type="STRING" id="177437.HRM2_38860"/>
<dbReference type="AlphaFoldDB" id="C0QBE2"/>
<organism evidence="1 2">
    <name type="scientific">Desulforapulum autotrophicum (strain ATCC 43914 / DSM 3382 / VKM B-1955 / HRM2)</name>
    <name type="common">Desulfobacterium autotrophicum</name>
    <dbReference type="NCBI Taxonomy" id="177437"/>
    <lineage>
        <taxon>Bacteria</taxon>
        <taxon>Pseudomonadati</taxon>
        <taxon>Thermodesulfobacteriota</taxon>
        <taxon>Desulfobacteria</taxon>
        <taxon>Desulfobacterales</taxon>
        <taxon>Desulfobacteraceae</taxon>
        <taxon>Desulforapulum</taxon>
    </lineage>
</organism>
<dbReference type="HOGENOM" id="CLU_3381520_0_0_7"/>
<keyword evidence="2" id="KW-1185">Reference proteome</keyword>
<sequence length="33" mass="3829">MGSGFPYCLFLWFNNNFIIIRFNKKSPASSTKV</sequence>
<accession>C0QBE2</accession>
<evidence type="ECO:0000313" key="2">
    <source>
        <dbReference type="Proteomes" id="UP000000442"/>
    </source>
</evidence>
<dbReference type="EMBL" id="CP001087">
    <property type="protein sequence ID" value="ACN16944.1"/>
    <property type="molecule type" value="Genomic_DNA"/>
</dbReference>
<protein>
    <submittedName>
        <fullName evidence="1">Uncharacterized protein</fullName>
    </submittedName>
</protein>
<dbReference type="KEGG" id="dat:HRM2_38860"/>
<evidence type="ECO:0000313" key="1">
    <source>
        <dbReference type="EMBL" id="ACN16944.1"/>
    </source>
</evidence>
<name>C0QBE2_DESAH</name>
<proteinExistence type="predicted"/>
<gene>
    <name evidence="1" type="ordered locus">HRM2_38860</name>
</gene>